<proteinExistence type="evidence at transcript level"/>
<dbReference type="RefSeq" id="XP_042367610.1">
    <property type="nucleotide sequence ID" value="XM_042511676.1"/>
</dbReference>
<sequence length="122" mass="13629">MRLVALVVVCGLIVGQDGGSAGAALPGFDSAQRTRTTGSILSGLRRRTAGEFLTEDPSPCLSLRENEDQLQLLCNDRRSKFNFNPFGLRFGKRYIYRRAVKRARTNKFSPFSVFSRELEVPT</sequence>
<organism evidence="2">
    <name type="scientific">Plectropomus leopardus</name>
    <name type="common">Leopard coralgrouper</name>
    <name type="synonym">Holocentrus leopardus</name>
    <dbReference type="NCBI Taxonomy" id="160734"/>
    <lineage>
        <taxon>Eukaryota</taxon>
        <taxon>Metazoa</taxon>
        <taxon>Chordata</taxon>
        <taxon>Craniata</taxon>
        <taxon>Vertebrata</taxon>
        <taxon>Euteleostomi</taxon>
        <taxon>Actinopterygii</taxon>
        <taxon>Neopterygii</taxon>
        <taxon>Teleostei</taxon>
        <taxon>Neoteleostei</taxon>
        <taxon>Acanthomorphata</taxon>
        <taxon>Eupercaria</taxon>
        <taxon>Perciformes</taxon>
        <taxon>Serranoidei</taxon>
        <taxon>Serranidae</taxon>
        <taxon>Epinephelinae</taxon>
        <taxon>Epinephelini</taxon>
        <taxon>Plectropomus</taxon>
    </lineage>
</organism>
<evidence type="ECO:0000313" key="2">
    <source>
        <dbReference type="EMBL" id="XCB13547.1"/>
    </source>
</evidence>
<evidence type="ECO:0000256" key="1">
    <source>
        <dbReference type="SAM" id="SignalP"/>
    </source>
</evidence>
<protein>
    <submittedName>
        <fullName evidence="2">Kisspeptin2</fullName>
    </submittedName>
</protein>
<dbReference type="CTD" id="100216472"/>
<accession>A0AAU7YU78</accession>
<keyword evidence="1" id="KW-0732">Signal</keyword>
<name>A0AAU7YU78_PLELO</name>
<feature type="chain" id="PRO_5043873940" evidence="1">
    <location>
        <begin position="16"/>
        <end position="122"/>
    </location>
</feature>
<dbReference type="AlphaFoldDB" id="A0AAU7YU78"/>
<dbReference type="GeneID" id="121961621"/>
<reference evidence="2" key="1">
    <citation type="submission" date="2024-06" db="EMBL/GenBank/DDBJ databases">
        <authorList>
            <person name="Zhang W."/>
            <person name="Wang B."/>
        </authorList>
    </citation>
    <scope>NUCLEOTIDE SEQUENCE</scope>
</reference>
<dbReference type="EMBL" id="PP920086">
    <property type="protein sequence ID" value="XCB13547.1"/>
    <property type="molecule type" value="mRNA"/>
</dbReference>
<dbReference type="KEGG" id="plep:121961621"/>
<feature type="signal peptide" evidence="1">
    <location>
        <begin position="1"/>
        <end position="15"/>
    </location>
</feature>
<gene>
    <name evidence="2" type="primary">kiss2</name>
</gene>